<feature type="signal peptide" evidence="2">
    <location>
        <begin position="1"/>
        <end position="18"/>
    </location>
</feature>
<evidence type="ECO:0000313" key="4">
    <source>
        <dbReference type="EMBL" id="KAF2660805.1"/>
    </source>
</evidence>
<dbReference type="OrthoDB" id="160645at2759"/>
<feature type="domain" description="Apple" evidence="3">
    <location>
        <begin position="276"/>
        <end position="322"/>
    </location>
</feature>
<protein>
    <recommendedName>
        <fullName evidence="3">Apple domain-containing protein</fullName>
    </recommendedName>
</protein>
<feature type="region of interest" description="Disordered" evidence="1">
    <location>
        <begin position="21"/>
        <end position="45"/>
    </location>
</feature>
<evidence type="ECO:0000259" key="3">
    <source>
        <dbReference type="Pfam" id="PF14295"/>
    </source>
</evidence>
<evidence type="ECO:0000313" key="5">
    <source>
        <dbReference type="Proteomes" id="UP000799324"/>
    </source>
</evidence>
<sequence>MSVLQLLTVGFAALAVEASPQRPSGGAAVPTSGAEGGHSHSDPSTWTLCPQANGTTYNAPNGDLFEILCDFDQRSGYMGSYHVDCFASCINLCAGLTGCQGLSFTKDAGDTGAGWCYPKNEYHLPFYPVDGVWGAKLIVPVTCPNPKSYTYTGPSGGLFKLECGVDHPGGDFGFLYTSTFNECIDTCDSTSGCVDVSYIPGTPTGPCYLKNGIDTAVSNEKVWGAIDITVPPGAPKQCTGVLTYPDAPYCPENVDGLCYWSSATNSYYAIECFGDRVAHDLETQFTYTYGGCIDACSATQGCVAVSWNPPSHGKDTGACYLKYEAGGANYNVDVFGATLIASSYPAPTGSP</sequence>
<evidence type="ECO:0000256" key="1">
    <source>
        <dbReference type="SAM" id="MobiDB-lite"/>
    </source>
</evidence>
<dbReference type="PANTHER" id="PTHR33946">
    <property type="match status" value="1"/>
</dbReference>
<feature type="domain" description="Apple" evidence="3">
    <location>
        <begin position="83"/>
        <end position="117"/>
    </location>
</feature>
<dbReference type="Gene3D" id="3.50.4.10">
    <property type="entry name" value="Hepatocyte Growth Factor"/>
    <property type="match status" value="2"/>
</dbReference>
<name>A0A6A6TL76_9PLEO</name>
<keyword evidence="5" id="KW-1185">Reference proteome</keyword>
<proteinExistence type="predicted"/>
<dbReference type="Pfam" id="PF14295">
    <property type="entry name" value="PAN_4"/>
    <property type="match status" value="3"/>
</dbReference>
<feature type="domain" description="Apple" evidence="3">
    <location>
        <begin position="165"/>
        <end position="210"/>
    </location>
</feature>
<evidence type="ECO:0000256" key="2">
    <source>
        <dbReference type="SAM" id="SignalP"/>
    </source>
</evidence>
<keyword evidence="2" id="KW-0732">Signal</keyword>
<gene>
    <name evidence="4" type="ORF">K491DRAFT_711394</name>
</gene>
<accession>A0A6A6TL76</accession>
<dbReference type="EMBL" id="MU004297">
    <property type="protein sequence ID" value="KAF2660805.1"/>
    <property type="molecule type" value="Genomic_DNA"/>
</dbReference>
<dbReference type="Proteomes" id="UP000799324">
    <property type="component" value="Unassembled WGS sequence"/>
</dbReference>
<feature type="chain" id="PRO_5025604585" description="Apple domain-containing protein" evidence="2">
    <location>
        <begin position="19"/>
        <end position="351"/>
    </location>
</feature>
<dbReference type="AlphaFoldDB" id="A0A6A6TL76"/>
<dbReference type="InterPro" id="IPR003609">
    <property type="entry name" value="Pan_app"/>
</dbReference>
<dbReference type="PANTHER" id="PTHR33946:SF4">
    <property type="entry name" value="COAGULATION FACTOR XI"/>
    <property type="match status" value="1"/>
</dbReference>
<reference evidence="4" key="1">
    <citation type="journal article" date="2020" name="Stud. Mycol.">
        <title>101 Dothideomycetes genomes: a test case for predicting lifestyles and emergence of pathogens.</title>
        <authorList>
            <person name="Haridas S."/>
            <person name="Albert R."/>
            <person name="Binder M."/>
            <person name="Bloem J."/>
            <person name="Labutti K."/>
            <person name="Salamov A."/>
            <person name="Andreopoulos B."/>
            <person name="Baker S."/>
            <person name="Barry K."/>
            <person name="Bills G."/>
            <person name="Bluhm B."/>
            <person name="Cannon C."/>
            <person name="Castanera R."/>
            <person name="Culley D."/>
            <person name="Daum C."/>
            <person name="Ezra D."/>
            <person name="Gonzalez J."/>
            <person name="Henrissat B."/>
            <person name="Kuo A."/>
            <person name="Liang C."/>
            <person name="Lipzen A."/>
            <person name="Lutzoni F."/>
            <person name="Magnuson J."/>
            <person name="Mondo S."/>
            <person name="Nolan M."/>
            <person name="Ohm R."/>
            <person name="Pangilinan J."/>
            <person name="Park H.-J."/>
            <person name="Ramirez L."/>
            <person name="Alfaro M."/>
            <person name="Sun H."/>
            <person name="Tritt A."/>
            <person name="Yoshinaga Y."/>
            <person name="Zwiers L.-H."/>
            <person name="Turgeon B."/>
            <person name="Goodwin S."/>
            <person name="Spatafora J."/>
            <person name="Crous P."/>
            <person name="Grigoriev I."/>
        </authorList>
    </citation>
    <scope>NUCLEOTIDE SEQUENCE</scope>
    <source>
        <strain evidence="4">CBS 122681</strain>
    </source>
</reference>
<organism evidence="4 5">
    <name type="scientific">Lophiostoma macrostomum CBS 122681</name>
    <dbReference type="NCBI Taxonomy" id="1314788"/>
    <lineage>
        <taxon>Eukaryota</taxon>
        <taxon>Fungi</taxon>
        <taxon>Dikarya</taxon>
        <taxon>Ascomycota</taxon>
        <taxon>Pezizomycotina</taxon>
        <taxon>Dothideomycetes</taxon>
        <taxon>Pleosporomycetidae</taxon>
        <taxon>Pleosporales</taxon>
        <taxon>Lophiostomataceae</taxon>
        <taxon>Lophiostoma</taxon>
    </lineage>
</organism>